<name>A0ABY5IP60_9FLAO</name>
<dbReference type="PROSITE" id="PS51257">
    <property type="entry name" value="PROKAR_LIPOPROTEIN"/>
    <property type="match status" value="1"/>
</dbReference>
<proteinExistence type="predicted"/>
<evidence type="ECO:0000313" key="2">
    <source>
        <dbReference type="EMBL" id="UUC44622.1"/>
    </source>
</evidence>
<dbReference type="EMBL" id="CP101751">
    <property type="protein sequence ID" value="UUC44622.1"/>
    <property type="molecule type" value="Genomic_DNA"/>
</dbReference>
<protein>
    <recommendedName>
        <fullName evidence="4">Lipoprotein</fullName>
    </recommendedName>
</protein>
<keyword evidence="1" id="KW-0472">Membrane</keyword>
<accession>A0ABY5IP60</accession>
<reference evidence="2" key="1">
    <citation type="submission" date="2022-07" db="EMBL/GenBank/DDBJ databases">
        <title>Isolation, identification, and degradation of a PFOSA degrading strain from sewage treatment plant.</title>
        <authorList>
            <person name="Zhang L."/>
            <person name="Huo Y."/>
        </authorList>
    </citation>
    <scope>NUCLEOTIDE SEQUENCE</scope>
    <source>
        <strain evidence="2">C1</strain>
    </source>
</reference>
<evidence type="ECO:0000313" key="3">
    <source>
        <dbReference type="Proteomes" id="UP001059844"/>
    </source>
</evidence>
<keyword evidence="1" id="KW-1133">Transmembrane helix</keyword>
<evidence type="ECO:0000256" key="1">
    <source>
        <dbReference type="SAM" id="Phobius"/>
    </source>
</evidence>
<organism evidence="2 3">
    <name type="scientific">Flavobacterium cerinum</name>
    <dbReference type="NCBI Taxonomy" id="2502784"/>
    <lineage>
        <taxon>Bacteria</taxon>
        <taxon>Pseudomonadati</taxon>
        <taxon>Bacteroidota</taxon>
        <taxon>Flavobacteriia</taxon>
        <taxon>Flavobacteriales</taxon>
        <taxon>Flavobacteriaceae</taxon>
        <taxon>Flavobacterium</taxon>
    </lineage>
</organism>
<evidence type="ECO:0008006" key="4">
    <source>
        <dbReference type="Google" id="ProtNLM"/>
    </source>
</evidence>
<dbReference type="RefSeq" id="WP_256550302.1">
    <property type="nucleotide sequence ID" value="NZ_CP101751.1"/>
</dbReference>
<dbReference type="Proteomes" id="UP001059844">
    <property type="component" value="Chromosome"/>
</dbReference>
<keyword evidence="1" id="KW-0812">Transmembrane</keyword>
<keyword evidence="3" id="KW-1185">Reference proteome</keyword>
<gene>
    <name evidence="2" type="ORF">NOX80_13395</name>
</gene>
<sequence>MKGLLKILYVTFLFLLSGCANYYYQGGQKKVASDQNDRFNKFQLTFDGGKQKMNFYTYGDYVYNRVDKEYIFFKNSEMKQILLYKNPKKYTEQFLFMYSNQPTFATIFGFYYKGMSIEDIKDNYASVSYKQTEDQLLSRYTFEKFQVFDFYKNVDGGIIRFISLNNPDADDLDYKKFEKEIRTVFFEANDFMAK</sequence>
<feature type="transmembrane region" description="Helical" evidence="1">
    <location>
        <begin position="7"/>
        <end position="24"/>
    </location>
</feature>